<evidence type="ECO:0000313" key="1">
    <source>
        <dbReference type="EMBL" id="MBR1140178.1"/>
    </source>
</evidence>
<dbReference type="PANTHER" id="PTHR40275">
    <property type="entry name" value="SSL7038 PROTEIN"/>
    <property type="match status" value="1"/>
</dbReference>
<comment type="caution">
    <text evidence="1">The sequence shown here is derived from an EMBL/GenBank/DDBJ whole genome shotgun (WGS) entry which is preliminary data.</text>
</comment>
<accession>A0ABS5GFR8</accession>
<proteinExistence type="predicted"/>
<gene>
    <name evidence="1" type="ORF">JQ619_30910</name>
</gene>
<keyword evidence="2" id="KW-1185">Reference proteome</keyword>
<name>A0ABS5GFR8_9BRAD</name>
<dbReference type="Proteomes" id="UP001314635">
    <property type="component" value="Unassembled WGS sequence"/>
</dbReference>
<organism evidence="1 2">
    <name type="scientific">Bradyrhizobium denitrificans</name>
    <dbReference type="NCBI Taxonomy" id="2734912"/>
    <lineage>
        <taxon>Bacteria</taxon>
        <taxon>Pseudomonadati</taxon>
        <taxon>Pseudomonadota</taxon>
        <taxon>Alphaproteobacteria</taxon>
        <taxon>Hyphomicrobiales</taxon>
        <taxon>Nitrobacteraceae</taxon>
        <taxon>Bradyrhizobium</taxon>
    </lineage>
</organism>
<reference evidence="2" key="1">
    <citation type="journal article" date="2021" name="ISME J.">
        <title>Evolutionary origin and ecological implication of a unique nif island in free-living Bradyrhizobium lineages.</title>
        <authorList>
            <person name="Tao J."/>
        </authorList>
    </citation>
    <scope>NUCLEOTIDE SEQUENCE [LARGE SCALE GENOMIC DNA]</scope>
    <source>
        <strain evidence="2">SZCCT0094</strain>
    </source>
</reference>
<evidence type="ECO:0000313" key="2">
    <source>
        <dbReference type="Proteomes" id="UP001314635"/>
    </source>
</evidence>
<dbReference type="InterPro" id="IPR014057">
    <property type="entry name" value="HI1420"/>
</dbReference>
<sequence length="109" mass="11502">MEDEISKLKTFDAAEHLRTPAARAEDLNLVLADGDPAEVRDALDLVARAQGMSQVAESAGVTRQGLYKTLGENGNPEFATVLRIITATGIRLTAEPAGAKPKTKAAASR</sequence>
<dbReference type="SUPFAM" id="SSF47413">
    <property type="entry name" value="lambda repressor-like DNA-binding domains"/>
    <property type="match status" value="1"/>
</dbReference>
<dbReference type="EMBL" id="JAFCLK010000037">
    <property type="protein sequence ID" value="MBR1140178.1"/>
    <property type="molecule type" value="Genomic_DNA"/>
</dbReference>
<dbReference type="NCBIfam" id="TIGR02684">
    <property type="entry name" value="dnstrm_HI1420"/>
    <property type="match status" value="1"/>
</dbReference>
<dbReference type="InterPro" id="IPR010982">
    <property type="entry name" value="Lambda_DNA-bd_dom_sf"/>
</dbReference>
<dbReference type="PANTHER" id="PTHR40275:SF1">
    <property type="entry name" value="SSL7038 PROTEIN"/>
    <property type="match status" value="1"/>
</dbReference>
<protein>
    <submittedName>
        <fullName evidence="1">Addiction module antidote protein</fullName>
    </submittedName>
</protein>
<dbReference type="Pfam" id="PF21716">
    <property type="entry name" value="dnstrm_HI1420"/>
    <property type="match status" value="1"/>
</dbReference>